<evidence type="ECO:0000256" key="2">
    <source>
        <dbReference type="ARBA" id="ARBA00022840"/>
    </source>
</evidence>
<feature type="domain" description="AAA+ ATPase" evidence="5">
    <location>
        <begin position="480"/>
        <end position="615"/>
    </location>
</feature>
<feature type="domain" description="AAA+ ATPase" evidence="5">
    <location>
        <begin position="216"/>
        <end position="443"/>
    </location>
</feature>
<proteinExistence type="predicted"/>
<accession>A0AAN8ES57</accession>
<dbReference type="SMART" id="SM00382">
    <property type="entry name" value="AAA"/>
    <property type="match status" value="2"/>
</dbReference>
<keyword evidence="1" id="KW-0547">Nucleotide-binding</keyword>
<feature type="compositionally biased region" description="Low complexity" evidence="4">
    <location>
        <begin position="405"/>
        <end position="419"/>
    </location>
</feature>
<evidence type="ECO:0000313" key="6">
    <source>
        <dbReference type="EMBL" id="KAK5954930.1"/>
    </source>
</evidence>
<dbReference type="SUPFAM" id="SSF52540">
    <property type="entry name" value="P-loop containing nucleoside triphosphate hydrolases"/>
    <property type="match status" value="2"/>
</dbReference>
<dbReference type="CDD" id="cd19511">
    <property type="entry name" value="RecA-like_CDC48_r2-like"/>
    <property type="match status" value="1"/>
</dbReference>
<dbReference type="Gene3D" id="2.40.40.20">
    <property type="match status" value="1"/>
</dbReference>
<dbReference type="PANTHER" id="PTHR23077">
    <property type="entry name" value="AAA-FAMILY ATPASE"/>
    <property type="match status" value="1"/>
</dbReference>
<evidence type="ECO:0000259" key="5">
    <source>
        <dbReference type="SMART" id="SM00382"/>
    </source>
</evidence>
<organism evidence="6 7">
    <name type="scientific">Knufia fluminis</name>
    <dbReference type="NCBI Taxonomy" id="191047"/>
    <lineage>
        <taxon>Eukaryota</taxon>
        <taxon>Fungi</taxon>
        <taxon>Dikarya</taxon>
        <taxon>Ascomycota</taxon>
        <taxon>Pezizomycotina</taxon>
        <taxon>Eurotiomycetes</taxon>
        <taxon>Chaetothyriomycetidae</taxon>
        <taxon>Chaetothyriales</taxon>
        <taxon>Trichomeriaceae</taxon>
        <taxon>Knufia</taxon>
    </lineage>
</organism>
<dbReference type="InterPro" id="IPR027417">
    <property type="entry name" value="P-loop_NTPase"/>
</dbReference>
<keyword evidence="2" id="KW-0067">ATP-binding</keyword>
<feature type="compositionally biased region" description="Polar residues" evidence="4">
    <location>
        <begin position="383"/>
        <end position="404"/>
    </location>
</feature>
<evidence type="ECO:0000313" key="7">
    <source>
        <dbReference type="Proteomes" id="UP001316803"/>
    </source>
</evidence>
<dbReference type="PROSITE" id="PS00674">
    <property type="entry name" value="AAA"/>
    <property type="match status" value="1"/>
</dbReference>
<reference evidence="6 7" key="1">
    <citation type="submission" date="2022-12" db="EMBL/GenBank/DDBJ databases">
        <title>Genomic features and morphological characterization of a novel Knufia sp. strain isolated from spacecraft assembly facility.</title>
        <authorList>
            <person name="Teixeira M."/>
            <person name="Chander A.M."/>
            <person name="Stajich J.E."/>
            <person name="Venkateswaran K."/>
        </authorList>
    </citation>
    <scope>NUCLEOTIDE SEQUENCE [LARGE SCALE GENOMIC DNA]</scope>
    <source>
        <strain evidence="6 7">FJI-L2-BK-P2</strain>
    </source>
</reference>
<name>A0AAN8ES57_9EURO</name>
<gene>
    <name evidence="6" type="primary">AFG2</name>
    <name evidence="6" type="ORF">OHC33_003609</name>
</gene>
<dbReference type="Gene3D" id="3.40.50.300">
    <property type="entry name" value="P-loop containing nucleotide triphosphate hydrolases"/>
    <property type="match status" value="2"/>
</dbReference>
<evidence type="ECO:0000256" key="4">
    <source>
        <dbReference type="SAM" id="MobiDB-lite"/>
    </source>
</evidence>
<dbReference type="Gene3D" id="1.10.8.60">
    <property type="match status" value="2"/>
</dbReference>
<evidence type="ECO:0000256" key="1">
    <source>
        <dbReference type="ARBA" id="ARBA00022741"/>
    </source>
</evidence>
<sequence>MATLKCRPSEVDNKDYREDAMIFMSAPQMLSLKLRNGDLCKLEFKDQAAVLAVAWITSKSELKEGLVGVSKWLQDQCGLKLGNDVLVTKAGETVQEVASISMKCLDDLDEERKQLWELTAAVTVSENYRYVAAGQVLDVLVVRKKKKFQVLGPRNTIYKAASITQVRIGEPQEDARERITFSRIGGLHAQKQRIRRLIRKKTSDQRSTKKHSLNAHATGVLLYGPGGTGKSSLRRALETEHDWSNISYWDSAGSKTPQLTTGSALVHINIYGKLSLPDAKAVEQLFRALPSTTMIVAEVRDPNDLQSFLRTENTFAHEIEVSIPDAQQRFEILTTLNDGLLSEDLLRDAAQKTHGYVGDDLSRLLNEIEDLVDEDSSQDREQPFTNGTGVHQNGSEATTNGTVQPPSTTQPLSTSHPTPTHLTLALTHIRPSALQSIILEKPHTPFSSIGGQTPHKTRLISAVTWPLKYPSELSRYGIPPKKGILLYGPPGCSKTMLVKALATESDYNFLAVKGAELISMYVGESERATREVFRKARAASPCIIFFDEIDAIAKRASGTSNSELNVLTTLLNEMDGFEELRDVLVVAATNKPGVIDPALMRPGRFDNVVYVGPPDGETREAIFRGRFSGTEKVCKEVVGRLGEFVRETEGMSGAEIVAACQMAGEIAFGESVDGVGNGEGGELREISADDVFEGIRRTPRAITRQMLAEYESWNAERAAS</sequence>
<dbReference type="PANTHER" id="PTHR23077:SF27">
    <property type="entry name" value="ATPASE FAMILY GENE 2 PROTEIN HOMOLOG A"/>
    <property type="match status" value="1"/>
</dbReference>
<dbReference type="InterPro" id="IPR009010">
    <property type="entry name" value="Asp_de-COase-like_dom_sf"/>
</dbReference>
<dbReference type="AlphaFoldDB" id="A0AAN8ES57"/>
<dbReference type="InterPro" id="IPR003959">
    <property type="entry name" value="ATPase_AAA_core"/>
</dbReference>
<keyword evidence="7" id="KW-1185">Reference proteome</keyword>
<dbReference type="FunFam" id="3.40.50.300:FF:001025">
    <property type="entry name" value="ATPase family, AAA domain-containing 2B"/>
    <property type="match status" value="1"/>
</dbReference>
<feature type="region of interest" description="Disordered" evidence="4">
    <location>
        <begin position="373"/>
        <end position="419"/>
    </location>
</feature>
<evidence type="ECO:0000256" key="3">
    <source>
        <dbReference type="ARBA" id="ARBA00023054"/>
    </source>
</evidence>
<dbReference type="GO" id="GO:0016887">
    <property type="term" value="F:ATP hydrolysis activity"/>
    <property type="evidence" value="ECO:0007669"/>
    <property type="project" value="InterPro"/>
</dbReference>
<dbReference type="GO" id="GO:0005524">
    <property type="term" value="F:ATP binding"/>
    <property type="evidence" value="ECO:0007669"/>
    <property type="project" value="UniProtKB-KW"/>
</dbReference>
<dbReference type="Pfam" id="PF00004">
    <property type="entry name" value="AAA"/>
    <property type="match status" value="1"/>
</dbReference>
<dbReference type="SUPFAM" id="SSF50692">
    <property type="entry name" value="ADC-like"/>
    <property type="match status" value="1"/>
</dbReference>
<dbReference type="InterPro" id="IPR003960">
    <property type="entry name" value="ATPase_AAA_CS"/>
</dbReference>
<comment type="caution">
    <text evidence="6">The sequence shown here is derived from an EMBL/GenBank/DDBJ whole genome shotgun (WGS) entry which is preliminary data.</text>
</comment>
<dbReference type="GO" id="GO:0005737">
    <property type="term" value="C:cytoplasm"/>
    <property type="evidence" value="ECO:0007669"/>
    <property type="project" value="TreeGrafter"/>
</dbReference>
<dbReference type="EMBL" id="JAKLMC020000007">
    <property type="protein sequence ID" value="KAK5954930.1"/>
    <property type="molecule type" value="Genomic_DNA"/>
</dbReference>
<keyword evidence="3" id="KW-0175">Coiled coil</keyword>
<protein>
    <submittedName>
        <fullName evidence="6">AAA+-type ATPase</fullName>
    </submittedName>
</protein>
<dbReference type="Proteomes" id="UP001316803">
    <property type="component" value="Unassembled WGS sequence"/>
</dbReference>
<dbReference type="InterPro" id="IPR050168">
    <property type="entry name" value="AAA_ATPase_domain"/>
</dbReference>
<dbReference type="InterPro" id="IPR003593">
    <property type="entry name" value="AAA+_ATPase"/>
</dbReference>